<dbReference type="GO" id="GO:0055085">
    <property type="term" value="P:transmembrane transport"/>
    <property type="evidence" value="ECO:0007669"/>
    <property type="project" value="TreeGrafter"/>
</dbReference>
<gene>
    <name evidence="7" type="ORF">BET01_20555</name>
</gene>
<dbReference type="PANTHER" id="PTHR21716">
    <property type="entry name" value="TRANSMEMBRANE PROTEIN"/>
    <property type="match status" value="1"/>
</dbReference>
<organism evidence="7 8">
    <name type="scientific">Lacrimispora algidixylanolytica</name>
    <dbReference type="NCBI Taxonomy" id="94868"/>
    <lineage>
        <taxon>Bacteria</taxon>
        <taxon>Bacillati</taxon>
        <taxon>Bacillota</taxon>
        <taxon>Clostridia</taxon>
        <taxon>Lachnospirales</taxon>
        <taxon>Lachnospiraceae</taxon>
        <taxon>Lacrimispora</taxon>
    </lineage>
</organism>
<feature type="transmembrane region" description="Helical" evidence="6">
    <location>
        <begin position="64"/>
        <end position="90"/>
    </location>
</feature>
<reference evidence="7 8" key="1">
    <citation type="submission" date="2016-08" db="EMBL/GenBank/DDBJ databases">
        <title>A new outlook on sporulation: Clostridium algidixylanolyticum.</title>
        <authorList>
            <person name="Poppleton D.I."/>
            <person name="Gribaldo S."/>
        </authorList>
    </citation>
    <scope>NUCLEOTIDE SEQUENCE [LARGE SCALE GENOMIC DNA]</scope>
    <source>
        <strain evidence="7 8">SPL73</strain>
    </source>
</reference>
<proteinExistence type="inferred from homology"/>
<protein>
    <submittedName>
        <fullName evidence="7">AI-2E family transporter</fullName>
    </submittedName>
</protein>
<evidence type="ECO:0000256" key="2">
    <source>
        <dbReference type="ARBA" id="ARBA00009773"/>
    </source>
</evidence>
<dbReference type="EMBL" id="MCIA01000019">
    <property type="protein sequence ID" value="RKD31422.1"/>
    <property type="molecule type" value="Genomic_DNA"/>
</dbReference>
<dbReference type="GO" id="GO:0016020">
    <property type="term" value="C:membrane"/>
    <property type="evidence" value="ECO:0007669"/>
    <property type="project" value="UniProtKB-SubCell"/>
</dbReference>
<evidence type="ECO:0000256" key="4">
    <source>
        <dbReference type="ARBA" id="ARBA00022989"/>
    </source>
</evidence>
<evidence type="ECO:0000313" key="8">
    <source>
        <dbReference type="Proteomes" id="UP000284277"/>
    </source>
</evidence>
<dbReference type="InterPro" id="IPR002549">
    <property type="entry name" value="AI-2E-like"/>
</dbReference>
<dbReference type="PANTHER" id="PTHR21716:SF68">
    <property type="entry name" value="TRANSPORT PROTEIN YTVI-RELATED"/>
    <property type="match status" value="1"/>
</dbReference>
<keyword evidence="4 6" id="KW-1133">Transmembrane helix</keyword>
<evidence type="ECO:0000256" key="1">
    <source>
        <dbReference type="ARBA" id="ARBA00004141"/>
    </source>
</evidence>
<keyword evidence="5 6" id="KW-0472">Membrane</keyword>
<evidence type="ECO:0000313" key="7">
    <source>
        <dbReference type="EMBL" id="RKD31422.1"/>
    </source>
</evidence>
<feature type="transmembrane region" description="Helical" evidence="6">
    <location>
        <begin position="35"/>
        <end position="52"/>
    </location>
</feature>
<evidence type="ECO:0000256" key="6">
    <source>
        <dbReference type="SAM" id="Phobius"/>
    </source>
</evidence>
<feature type="transmembrane region" description="Helical" evidence="6">
    <location>
        <begin position="12"/>
        <end position="29"/>
    </location>
</feature>
<dbReference type="OrthoDB" id="9774361at2"/>
<feature type="transmembrane region" description="Helical" evidence="6">
    <location>
        <begin position="319"/>
        <end position="344"/>
    </location>
</feature>
<evidence type="ECO:0000256" key="5">
    <source>
        <dbReference type="ARBA" id="ARBA00023136"/>
    </source>
</evidence>
<dbReference type="RefSeq" id="WP_120197089.1">
    <property type="nucleotide sequence ID" value="NZ_MCIA01000019.1"/>
</dbReference>
<dbReference type="Pfam" id="PF01594">
    <property type="entry name" value="AI-2E_transport"/>
    <property type="match status" value="1"/>
</dbReference>
<keyword evidence="3 6" id="KW-0812">Transmembrane</keyword>
<dbReference type="Proteomes" id="UP000284277">
    <property type="component" value="Unassembled WGS sequence"/>
</dbReference>
<feature type="transmembrane region" description="Helical" evidence="6">
    <location>
        <begin position="247"/>
        <end position="270"/>
    </location>
</feature>
<feature type="transmembrane region" description="Helical" evidence="6">
    <location>
        <begin position="219"/>
        <end position="241"/>
    </location>
</feature>
<comment type="similarity">
    <text evidence="2">Belongs to the autoinducer-2 exporter (AI-2E) (TC 2.A.86) family.</text>
</comment>
<keyword evidence="8" id="KW-1185">Reference proteome</keyword>
<evidence type="ECO:0000256" key="3">
    <source>
        <dbReference type="ARBA" id="ARBA00022692"/>
    </source>
</evidence>
<sequence>MEKPSRKLKKTLLILGVTGAVYLSFRYLLPLVIPFLIAYVFALSLRPSALWIERKTRFTIKKKVISIPLAVIGGVEVILFMIVFGIFLYIGGRKLAMEAKLLFQNLPQIMRSIDFWLTQNCTFAEQFLKLPDGYLLEMVREVISGGETALKSKAMSFVMLNSMSIIKWLVQITILTVILFIATILTMQEMDDIRTRRDNSIFCYEYAMLGNRLMSVGSAWLKTQATIMLFTMVICSVGLFLMGNPYFILLGIGIGFLDALPIFGTGTVLIPWAIAAMVSKNWVYGIGLIVIYIITYFLREIMEAKIMGGKVGLTPLETLASMFVGLQLFGLFGFIMGPIGLLIIEDIVELYGGSCYNCREETHHEGKGKTR</sequence>
<accession>A0A419T1U7</accession>
<feature type="transmembrane region" description="Helical" evidence="6">
    <location>
        <begin position="165"/>
        <end position="187"/>
    </location>
</feature>
<comment type="subcellular location">
    <subcellularLocation>
        <location evidence="1">Membrane</location>
        <topology evidence="1">Multi-pass membrane protein</topology>
    </subcellularLocation>
</comment>
<dbReference type="AlphaFoldDB" id="A0A419T1U7"/>
<feature type="transmembrane region" description="Helical" evidence="6">
    <location>
        <begin position="282"/>
        <end position="299"/>
    </location>
</feature>
<name>A0A419T1U7_9FIRM</name>
<comment type="caution">
    <text evidence="7">The sequence shown here is derived from an EMBL/GenBank/DDBJ whole genome shotgun (WGS) entry which is preliminary data.</text>
</comment>